<dbReference type="WBParaSite" id="ALUE_0001936601-mRNA-1">
    <property type="protein sequence ID" value="ALUE_0001936601-mRNA-1"/>
    <property type="gene ID" value="ALUE_0001936601"/>
</dbReference>
<protein>
    <submittedName>
        <fullName evidence="2">Ovule protein</fullName>
    </submittedName>
</protein>
<organism evidence="1 2">
    <name type="scientific">Ascaris lumbricoides</name>
    <name type="common">Giant roundworm</name>
    <dbReference type="NCBI Taxonomy" id="6252"/>
    <lineage>
        <taxon>Eukaryota</taxon>
        <taxon>Metazoa</taxon>
        <taxon>Ecdysozoa</taxon>
        <taxon>Nematoda</taxon>
        <taxon>Chromadorea</taxon>
        <taxon>Rhabditida</taxon>
        <taxon>Spirurina</taxon>
        <taxon>Ascaridomorpha</taxon>
        <taxon>Ascaridoidea</taxon>
        <taxon>Ascarididae</taxon>
        <taxon>Ascaris</taxon>
    </lineage>
</organism>
<dbReference type="Proteomes" id="UP000036681">
    <property type="component" value="Unplaced"/>
</dbReference>
<reference evidence="2" key="1">
    <citation type="submission" date="2017-02" db="UniProtKB">
        <authorList>
            <consortium name="WormBaseParasite"/>
        </authorList>
    </citation>
    <scope>IDENTIFICATION</scope>
</reference>
<dbReference type="AlphaFoldDB" id="A0A0M3IKT9"/>
<sequence>MLRNKKTANGTNERQKKRLRLLWKGSTHQFNGVKPVFRTKPVAASAYESYYVRSIRITGSPTIHQNALCSLNAWKPLKNDKSQLFAPTCC</sequence>
<proteinExistence type="predicted"/>
<evidence type="ECO:0000313" key="2">
    <source>
        <dbReference type="WBParaSite" id="ALUE_0001936601-mRNA-1"/>
    </source>
</evidence>
<keyword evidence="1" id="KW-1185">Reference proteome</keyword>
<name>A0A0M3IKT9_ASCLU</name>
<evidence type="ECO:0000313" key="1">
    <source>
        <dbReference type="Proteomes" id="UP000036681"/>
    </source>
</evidence>
<accession>A0A0M3IKT9</accession>